<proteinExistence type="predicted"/>
<dbReference type="Proteomes" id="UP000291343">
    <property type="component" value="Unassembled WGS sequence"/>
</dbReference>
<dbReference type="OrthoDB" id="10392551at2759"/>
<sequence length="402" mass="46600">MSSTKIIPRNHFHCTIEGHGDFIRPTDISYKKYPSNNIKKLTPRPPCKKGRRNENELKNPSVKQIQRTSSYQNLSEEQNKGFELYKSNSKSCENVTLIGKLEQSFLIGLRRKSQTNIMKGPEDEPHTISSSAEGDTQRAVPQADEAIMRKTLTNLIINAWRNQANQTAKLKEENELLKKQETELGILKQQLEEERQKVAELNIENMKSKLNEVESLRKIEKLRSVDMQRKQEIDTWKSRLDDKEIEYENAKNNSLQLEKEAETTKKELNEEREQKDKLQKEKKNLMEKVSSLEFKAIEKNATLLEEIGKLKKEISSKEREVDGYRTVIKDMEMFILAKEENIAAIKKVSDAYMMEVTKIRLSNNSDAAKKLKTADDNWTSTSSIVRTAVFFMLPLMKKLIFP</sequence>
<evidence type="ECO:0000256" key="1">
    <source>
        <dbReference type="SAM" id="Coils"/>
    </source>
</evidence>
<gene>
    <name evidence="3" type="ORF">LSTR_LSTR014476</name>
</gene>
<comment type="caution">
    <text evidence="3">The sequence shown here is derived from an EMBL/GenBank/DDBJ whole genome shotgun (WGS) entry which is preliminary data.</text>
</comment>
<accession>A0A482WKJ9</accession>
<evidence type="ECO:0000313" key="3">
    <source>
        <dbReference type="EMBL" id="RZF33782.1"/>
    </source>
</evidence>
<dbReference type="AlphaFoldDB" id="A0A482WKJ9"/>
<organism evidence="3 4">
    <name type="scientific">Laodelphax striatellus</name>
    <name type="common">Small brown planthopper</name>
    <name type="synonym">Delphax striatella</name>
    <dbReference type="NCBI Taxonomy" id="195883"/>
    <lineage>
        <taxon>Eukaryota</taxon>
        <taxon>Metazoa</taxon>
        <taxon>Ecdysozoa</taxon>
        <taxon>Arthropoda</taxon>
        <taxon>Hexapoda</taxon>
        <taxon>Insecta</taxon>
        <taxon>Pterygota</taxon>
        <taxon>Neoptera</taxon>
        <taxon>Paraneoptera</taxon>
        <taxon>Hemiptera</taxon>
        <taxon>Auchenorrhyncha</taxon>
        <taxon>Fulgoroidea</taxon>
        <taxon>Delphacidae</taxon>
        <taxon>Criomorphinae</taxon>
        <taxon>Laodelphax</taxon>
    </lineage>
</organism>
<feature type="compositionally biased region" description="Polar residues" evidence="2">
    <location>
        <begin position="61"/>
        <end position="73"/>
    </location>
</feature>
<feature type="region of interest" description="Disordered" evidence="2">
    <location>
        <begin position="34"/>
        <end position="73"/>
    </location>
</feature>
<name>A0A482WKJ9_LAOST</name>
<reference evidence="3 4" key="1">
    <citation type="journal article" date="2017" name="Gigascience">
        <title>Genome sequence of the small brown planthopper, Laodelphax striatellus.</title>
        <authorList>
            <person name="Zhu J."/>
            <person name="Jiang F."/>
            <person name="Wang X."/>
            <person name="Yang P."/>
            <person name="Bao Y."/>
            <person name="Zhao W."/>
            <person name="Wang W."/>
            <person name="Lu H."/>
            <person name="Wang Q."/>
            <person name="Cui N."/>
            <person name="Li J."/>
            <person name="Chen X."/>
            <person name="Luo L."/>
            <person name="Yu J."/>
            <person name="Kang L."/>
            <person name="Cui F."/>
        </authorList>
    </citation>
    <scope>NUCLEOTIDE SEQUENCE [LARGE SCALE GENOMIC DNA]</scope>
    <source>
        <strain evidence="3">Lst14</strain>
    </source>
</reference>
<protein>
    <submittedName>
        <fullName evidence="3">Uncharacterized protein</fullName>
    </submittedName>
</protein>
<feature type="region of interest" description="Disordered" evidence="2">
    <location>
        <begin position="117"/>
        <end position="138"/>
    </location>
</feature>
<dbReference type="EMBL" id="QKKF02033353">
    <property type="protein sequence ID" value="RZF33782.1"/>
    <property type="molecule type" value="Genomic_DNA"/>
</dbReference>
<evidence type="ECO:0000256" key="2">
    <source>
        <dbReference type="SAM" id="MobiDB-lite"/>
    </source>
</evidence>
<feature type="coiled-coil region" evidence="1">
    <location>
        <begin position="163"/>
        <end position="320"/>
    </location>
</feature>
<keyword evidence="4" id="KW-1185">Reference proteome</keyword>
<evidence type="ECO:0000313" key="4">
    <source>
        <dbReference type="Proteomes" id="UP000291343"/>
    </source>
</evidence>
<dbReference type="InParanoid" id="A0A482WKJ9"/>
<keyword evidence="1" id="KW-0175">Coiled coil</keyword>
<dbReference type="SMR" id="A0A482WKJ9"/>